<proteinExistence type="predicted"/>
<accession>A0A919MB44</accession>
<feature type="region of interest" description="Disordered" evidence="1">
    <location>
        <begin position="1"/>
        <end position="26"/>
    </location>
</feature>
<dbReference type="AlphaFoldDB" id="A0A919MB44"/>
<protein>
    <submittedName>
        <fullName evidence="2">Uncharacterized protein</fullName>
    </submittedName>
</protein>
<evidence type="ECO:0000313" key="3">
    <source>
        <dbReference type="Proteomes" id="UP000619479"/>
    </source>
</evidence>
<evidence type="ECO:0000313" key="2">
    <source>
        <dbReference type="EMBL" id="GID71198.1"/>
    </source>
</evidence>
<comment type="caution">
    <text evidence="2">The sequence shown here is derived from an EMBL/GenBank/DDBJ whole genome shotgun (WGS) entry which is preliminary data.</text>
</comment>
<dbReference type="Proteomes" id="UP000619479">
    <property type="component" value="Unassembled WGS sequence"/>
</dbReference>
<reference evidence="2" key="1">
    <citation type="submission" date="2021-01" db="EMBL/GenBank/DDBJ databases">
        <title>Whole genome shotgun sequence of Actinoplanes cyaneus NBRC 14990.</title>
        <authorList>
            <person name="Komaki H."/>
            <person name="Tamura T."/>
        </authorList>
    </citation>
    <scope>NUCLEOTIDE SEQUENCE</scope>
    <source>
        <strain evidence="2">NBRC 14990</strain>
    </source>
</reference>
<evidence type="ECO:0000256" key="1">
    <source>
        <dbReference type="SAM" id="MobiDB-lite"/>
    </source>
</evidence>
<organism evidence="2 3">
    <name type="scientific">Actinoplanes cyaneus</name>
    <dbReference type="NCBI Taxonomy" id="52696"/>
    <lineage>
        <taxon>Bacteria</taxon>
        <taxon>Bacillati</taxon>
        <taxon>Actinomycetota</taxon>
        <taxon>Actinomycetes</taxon>
        <taxon>Micromonosporales</taxon>
        <taxon>Micromonosporaceae</taxon>
        <taxon>Actinoplanes</taxon>
    </lineage>
</organism>
<gene>
    <name evidence="2" type="ORF">Acy02nite_90790</name>
</gene>
<sequence length="67" mass="7280">MATDKNGKAVATSDRHDTPPTLSAAGKTLKSVRWDGDVVTWTPWTDGMAPQGQQWVGHVERFVVDGD</sequence>
<name>A0A919MB44_9ACTN</name>
<dbReference type="RefSeq" id="WP_203756076.1">
    <property type="nucleotide sequence ID" value="NZ_BAAAUC010000081.1"/>
</dbReference>
<dbReference type="EMBL" id="BOMH01000106">
    <property type="protein sequence ID" value="GID71198.1"/>
    <property type="molecule type" value="Genomic_DNA"/>
</dbReference>
<keyword evidence="3" id="KW-1185">Reference proteome</keyword>